<dbReference type="GO" id="GO:0032259">
    <property type="term" value="P:methylation"/>
    <property type="evidence" value="ECO:0007669"/>
    <property type="project" value="UniProtKB-KW"/>
</dbReference>
<dbReference type="EMBL" id="BAAANY010000038">
    <property type="protein sequence ID" value="GAA1712923.1"/>
    <property type="molecule type" value="Genomic_DNA"/>
</dbReference>
<dbReference type="Pfam" id="PF08242">
    <property type="entry name" value="Methyltransf_12"/>
    <property type="match status" value="1"/>
</dbReference>
<accession>A0ABP4UW44</accession>
<dbReference type="Gene3D" id="3.40.50.150">
    <property type="entry name" value="Vaccinia Virus protein VP39"/>
    <property type="match status" value="1"/>
</dbReference>
<dbReference type="GO" id="GO:0008168">
    <property type="term" value="F:methyltransferase activity"/>
    <property type="evidence" value="ECO:0007669"/>
    <property type="project" value="UniProtKB-KW"/>
</dbReference>
<dbReference type="SUPFAM" id="SSF53335">
    <property type="entry name" value="S-adenosyl-L-methionine-dependent methyltransferases"/>
    <property type="match status" value="1"/>
</dbReference>
<keyword evidence="2" id="KW-0489">Methyltransferase</keyword>
<proteinExistence type="predicted"/>
<feature type="domain" description="Methyltransferase type 12" evidence="1">
    <location>
        <begin position="59"/>
        <end position="153"/>
    </location>
</feature>
<sequence length="274" mass="30376">MNLYVAQNRANWDERAPAHAASPDYEVDKFLEDPAFLSNVVRFDRPRLGKVDGLRGAHLQCHIGTDTLSLSRLGARMTGLDFSPAAVTEARSLAAKLGDNTDFVTANVYDAVDALGAGAFDFVYTSIGVICWLPDIQRWARVVAELLRPGGRLFLREIHQMLWATDRLDDGTLAIEGAYFERDQPITGTGGGTYVQTDVVFQETVAHQWSHGLAEIITALLAAGLDLTMFVEHDSVHGELFPGAMESLPNNEWRLTDRPWRLPHSYTIQAVKRP</sequence>
<evidence type="ECO:0000313" key="2">
    <source>
        <dbReference type="EMBL" id="GAA1712923.1"/>
    </source>
</evidence>
<name>A0ABP4UW44_9ACTN</name>
<dbReference type="InterPro" id="IPR013217">
    <property type="entry name" value="Methyltransf_12"/>
</dbReference>
<comment type="caution">
    <text evidence="2">The sequence shown here is derived from an EMBL/GenBank/DDBJ whole genome shotgun (WGS) entry which is preliminary data.</text>
</comment>
<organism evidence="2 3">
    <name type="scientific">Fodinicola feengrottensis</name>
    <dbReference type="NCBI Taxonomy" id="435914"/>
    <lineage>
        <taxon>Bacteria</taxon>
        <taxon>Bacillati</taxon>
        <taxon>Actinomycetota</taxon>
        <taxon>Actinomycetes</taxon>
        <taxon>Mycobacteriales</taxon>
        <taxon>Fodinicola</taxon>
    </lineage>
</organism>
<evidence type="ECO:0000259" key="1">
    <source>
        <dbReference type="Pfam" id="PF08242"/>
    </source>
</evidence>
<dbReference type="Proteomes" id="UP001500618">
    <property type="component" value="Unassembled WGS sequence"/>
</dbReference>
<dbReference type="PANTHER" id="PTHR43861">
    <property type="entry name" value="TRANS-ACONITATE 2-METHYLTRANSFERASE-RELATED"/>
    <property type="match status" value="1"/>
</dbReference>
<keyword evidence="3" id="KW-1185">Reference proteome</keyword>
<dbReference type="InterPro" id="IPR029063">
    <property type="entry name" value="SAM-dependent_MTases_sf"/>
</dbReference>
<dbReference type="PANTHER" id="PTHR43861:SF1">
    <property type="entry name" value="TRANS-ACONITATE 2-METHYLTRANSFERASE"/>
    <property type="match status" value="1"/>
</dbReference>
<dbReference type="CDD" id="cd02440">
    <property type="entry name" value="AdoMet_MTases"/>
    <property type="match status" value="1"/>
</dbReference>
<protein>
    <submittedName>
        <fullName evidence="2">Class I SAM-dependent methyltransferase</fullName>
    </submittedName>
</protein>
<keyword evidence="2" id="KW-0808">Transferase</keyword>
<reference evidence="3" key="1">
    <citation type="journal article" date="2019" name="Int. J. Syst. Evol. Microbiol.">
        <title>The Global Catalogue of Microorganisms (GCM) 10K type strain sequencing project: providing services to taxonomists for standard genome sequencing and annotation.</title>
        <authorList>
            <consortium name="The Broad Institute Genomics Platform"/>
            <consortium name="The Broad Institute Genome Sequencing Center for Infectious Disease"/>
            <person name="Wu L."/>
            <person name="Ma J."/>
        </authorList>
    </citation>
    <scope>NUCLEOTIDE SEQUENCE [LARGE SCALE GENOMIC DNA]</scope>
    <source>
        <strain evidence="3">JCM 14718</strain>
    </source>
</reference>
<dbReference type="RefSeq" id="WP_163573564.1">
    <property type="nucleotide sequence ID" value="NZ_BAAANY010000038.1"/>
</dbReference>
<evidence type="ECO:0000313" key="3">
    <source>
        <dbReference type="Proteomes" id="UP001500618"/>
    </source>
</evidence>
<gene>
    <name evidence="2" type="ORF">GCM10009765_72510</name>
</gene>